<dbReference type="Gene3D" id="2.60.40.4300">
    <property type="match status" value="1"/>
</dbReference>
<dbReference type="EMBL" id="JACSQW010000043">
    <property type="protein sequence ID" value="MBD7895799.1"/>
    <property type="molecule type" value="Genomic_DNA"/>
</dbReference>
<evidence type="ECO:0000313" key="2">
    <source>
        <dbReference type="Proteomes" id="UP000616837"/>
    </source>
</evidence>
<reference evidence="1 2" key="1">
    <citation type="submission" date="2020-08" db="EMBL/GenBank/DDBJ databases">
        <title>A Genomic Blueprint of the Chicken Gut Microbiome.</title>
        <authorList>
            <person name="Gilroy R."/>
            <person name="Ravi A."/>
            <person name="Getino M."/>
            <person name="Pursley I."/>
            <person name="Horton D.L."/>
            <person name="Alikhan N.-F."/>
            <person name="Baker D."/>
            <person name="Gharbi K."/>
            <person name="Hall N."/>
            <person name="Watson M."/>
            <person name="Adriaenssens E.M."/>
            <person name="Foster-Nyarko E."/>
            <person name="Jarju S."/>
            <person name="Secka A."/>
            <person name="Antonio M."/>
            <person name="Oren A."/>
            <person name="Chaudhuri R."/>
            <person name="La Ragione R.M."/>
            <person name="Hildebrand F."/>
            <person name="Pallen M.J."/>
        </authorList>
    </citation>
    <scope>NUCLEOTIDE SEQUENCE [LARGE SCALE GENOMIC DNA]</scope>
    <source>
        <strain evidence="1 2">Sa3CUN2</strain>
    </source>
</reference>
<accession>A0ABR8PET8</accession>
<name>A0ABR8PET8_9LACO</name>
<dbReference type="RefSeq" id="WP_191685115.1">
    <property type="nucleotide sequence ID" value="NZ_JACSQW010000043.1"/>
</dbReference>
<comment type="caution">
    <text evidence="1">The sequence shown here is derived from an EMBL/GenBank/DDBJ whole genome shotgun (WGS) entry which is preliminary data.</text>
</comment>
<protein>
    <recommendedName>
        <fullName evidence="3">Mucin binding domain-containing protein</fullName>
    </recommendedName>
</protein>
<organism evidence="1 2">
    <name type="scientific">Limosilactobacillus avistercoris</name>
    <dbReference type="NCBI Taxonomy" id="2762243"/>
    <lineage>
        <taxon>Bacteria</taxon>
        <taxon>Bacillati</taxon>
        <taxon>Bacillota</taxon>
        <taxon>Bacilli</taxon>
        <taxon>Lactobacillales</taxon>
        <taxon>Lactobacillaceae</taxon>
        <taxon>Limosilactobacillus</taxon>
    </lineage>
</organism>
<gene>
    <name evidence="1" type="ORF">H9564_08955</name>
</gene>
<proteinExistence type="predicted"/>
<evidence type="ECO:0008006" key="3">
    <source>
        <dbReference type="Google" id="ProtNLM"/>
    </source>
</evidence>
<sequence>MTIVLPKRLKTITETVTYVNEDGTTFTGTRPGNADQTITFDGTEYVDKTNSQLVHVKKDANGQLEINQDNHEPVTPTWTARVHLKR</sequence>
<keyword evidence="2" id="KW-1185">Reference proteome</keyword>
<dbReference type="Proteomes" id="UP000616837">
    <property type="component" value="Unassembled WGS sequence"/>
</dbReference>
<evidence type="ECO:0000313" key="1">
    <source>
        <dbReference type="EMBL" id="MBD7895799.1"/>
    </source>
</evidence>